<keyword evidence="7" id="KW-1185">Reference proteome</keyword>
<sequence>MIDMSALSSLRAVDLHGSVVGAADALGFTPSAVSQQVKRLERQTGVDLLERVGRGVVLTDHGRRLVDDGAHLLTALEELESGLRRDTGRVAGRLRVAAFSTAMRGLVAPVVRDLHDRHPDLTLALTEHEPWDAVDLVASGQHDLGVVHSWGDVPLDIPAHVVAVTVARDVADVIVPRGHQLAGRTRVSPRDLVDEDWVATPKGTICREWLTRMYDGTGRTPRIAHVALEFDSHLALVAAGLGIALVPRLGRRPLSDEVVAVAAHRPVPTRQITVVHRSSMRDSPAVVAVVDAMRARGRALAG</sequence>
<evidence type="ECO:0000313" key="6">
    <source>
        <dbReference type="EMBL" id="MCP3421885.1"/>
    </source>
</evidence>
<keyword evidence="2" id="KW-0805">Transcription regulation</keyword>
<dbReference type="SUPFAM" id="SSF46785">
    <property type="entry name" value="Winged helix' DNA-binding domain"/>
    <property type="match status" value="1"/>
</dbReference>
<reference evidence="6 7" key="1">
    <citation type="submission" date="2022-06" db="EMBL/GenBank/DDBJ databases">
        <authorList>
            <person name="So Y."/>
        </authorList>
    </citation>
    <scope>NUCLEOTIDE SEQUENCE [LARGE SCALE GENOMIC DNA]</scope>
    <source>
        <strain evidence="6 7">STR3</strain>
    </source>
</reference>
<gene>
    <name evidence="6" type="ORF">NCI01_08775</name>
</gene>
<dbReference type="InterPro" id="IPR005119">
    <property type="entry name" value="LysR_subst-bd"/>
</dbReference>
<dbReference type="Gene3D" id="3.40.190.10">
    <property type="entry name" value="Periplasmic binding protein-like II"/>
    <property type="match status" value="2"/>
</dbReference>
<dbReference type="RefSeq" id="WP_254181095.1">
    <property type="nucleotide sequence ID" value="NZ_JANARS010000003.1"/>
</dbReference>
<keyword evidence="4" id="KW-0804">Transcription</keyword>
<dbReference type="Proteomes" id="UP001204524">
    <property type="component" value="Unassembled WGS sequence"/>
</dbReference>
<dbReference type="InterPro" id="IPR036390">
    <property type="entry name" value="WH_DNA-bd_sf"/>
</dbReference>
<evidence type="ECO:0000256" key="3">
    <source>
        <dbReference type="ARBA" id="ARBA00023125"/>
    </source>
</evidence>
<dbReference type="Pfam" id="PF03466">
    <property type="entry name" value="LysR_substrate"/>
    <property type="match status" value="1"/>
</dbReference>
<evidence type="ECO:0000313" key="7">
    <source>
        <dbReference type="Proteomes" id="UP001204524"/>
    </source>
</evidence>
<dbReference type="Pfam" id="PF00126">
    <property type="entry name" value="HTH_1"/>
    <property type="match status" value="1"/>
</dbReference>
<dbReference type="CDD" id="cd08423">
    <property type="entry name" value="PBP2_LTTR_like_6"/>
    <property type="match status" value="1"/>
</dbReference>
<evidence type="ECO:0000259" key="5">
    <source>
        <dbReference type="PROSITE" id="PS50931"/>
    </source>
</evidence>
<dbReference type="PROSITE" id="PS50931">
    <property type="entry name" value="HTH_LYSR"/>
    <property type="match status" value="1"/>
</dbReference>
<evidence type="ECO:0000256" key="2">
    <source>
        <dbReference type="ARBA" id="ARBA00023015"/>
    </source>
</evidence>
<dbReference type="PANTHER" id="PTHR30346:SF29">
    <property type="entry name" value="LYSR SUBSTRATE-BINDING"/>
    <property type="match status" value="1"/>
</dbReference>
<dbReference type="EMBL" id="JANARS010000003">
    <property type="protein sequence ID" value="MCP3421885.1"/>
    <property type="molecule type" value="Genomic_DNA"/>
</dbReference>
<organism evidence="6 7">
    <name type="scientific">Nocardioides pinisoli</name>
    <dbReference type="NCBI Taxonomy" id="2950279"/>
    <lineage>
        <taxon>Bacteria</taxon>
        <taxon>Bacillati</taxon>
        <taxon>Actinomycetota</taxon>
        <taxon>Actinomycetes</taxon>
        <taxon>Propionibacteriales</taxon>
        <taxon>Nocardioidaceae</taxon>
        <taxon>Nocardioides</taxon>
    </lineage>
</organism>
<dbReference type="InterPro" id="IPR036388">
    <property type="entry name" value="WH-like_DNA-bd_sf"/>
</dbReference>
<evidence type="ECO:0000256" key="4">
    <source>
        <dbReference type="ARBA" id="ARBA00023163"/>
    </source>
</evidence>
<dbReference type="PANTHER" id="PTHR30346">
    <property type="entry name" value="TRANSCRIPTIONAL DUAL REGULATOR HCAR-RELATED"/>
    <property type="match status" value="1"/>
</dbReference>
<feature type="domain" description="HTH lysR-type" evidence="5">
    <location>
        <begin position="2"/>
        <end position="59"/>
    </location>
</feature>
<evidence type="ECO:0000256" key="1">
    <source>
        <dbReference type="ARBA" id="ARBA00009437"/>
    </source>
</evidence>
<accession>A0ABT1KVV0</accession>
<dbReference type="Gene3D" id="1.10.10.10">
    <property type="entry name" value="Winged helix-like DNA-binding domain superfamily/Winged helix DNA-binding domain"/>
    <property type="match status" value="1"/>
</dbReference>
<comment type="caution">
    <text evidence="6">The sequence shown here is derived from an EMBL/GenBank/DDBJ whole genome shotgun (WGS) entry which is preliminary data.</text>
</comment>
<dbReference type="InterPro" id="IPR000847">
    <property type="entry name" value="LysR_HTH_N"/>
</dbReference>
<proteinExistence type="inferred from homology"/>
<keyword evidence="3" id="KW-0238">DNA-binding</keyword>
<comment type="similarity">
    <text evidence="1">Belongs to the LysR transcriptional regulatory family.</text>
</comment>
<dbReference type="SUPFAM" id="SSF53850">
    <property type="entry name" value="Periplasmic binding protein-like II"/>
    <property type="match status" value="1"/>
</dbReference>
<protein>
    <submittedName>
        <fullName evidence="6">LysR family transcriptional regulator</fullName>
    </submittedName>
</protein>
<name>A0ABT1KVV0_9ACTN</name>